<gene>
    <name evidence="2" type="ORF">GCM10010170_045470</name>
</gene>
<dbReference type="InterPro" id="IPR027417">
    <property type="entry name" value="P-loop_NTPase"/>
</dbReference>
<name>A0ABP5TIU1_9ACTN</name>
<evidence type="ECO:0000313" key="2">
    <source>
        <dbReference type="EMBL" id="GAA2353846.1"/>
    </source>
</evidence>
<keyword evidence="3" id="KW-1185">Reference proteome</keyword>
<dbReference type="EMBL" id="BAAARV010000033">
    <property type="protein sequence ID" value="GAA2353846.1"/>
    <property type="molecule type" value="Genomic_DNA"/>
</dbReference>
<dbReference type="InterPro" id="IPR003959">
    <property type="entry name" value="ATPase_AAA_core"/>
</dbReference>
<reference evidence="3" key="1">
    <citation type="journal article" date="2019" name="Int. J. Syst. Evol. Microbiol.">
        <title>The Global Catalogue of Microorganisms (GCM) 10K type strain sequencing project: providing services to taxonomists for standard genome sequencing and annotation.</title>
        <authorList>
            <consortium name="The Broad Institute Genomics Platform"/>
            <consortium name="The Broad Institute Genome Sequencing Center for Infectious Disease"/>
            <person name="Wu L."/>
            <person name="Ma J."/>
        </authorList>
    </citation>
    <scope>NUCLEOTIDE SEQUENCE [LARGE SCALE GENOMIC DNA]</scope>
    <source>
        <strain evidence="3">JCM 3272</strain>
    </source>
</reference>
<sequence length="367" mass="39245">MLLSFRVQNFRSVRDIQELTLLATPPDAGLPAPLLFGPALHVSPLAGVFGANAAGKSTVLRALDTLRALTAAGSDARDAVRRFEPFRLDPAARLLPTRFEAEVLAGGVRYVWGCAYKQGEISGEWLHAYARERRTIWYERDRGGVRTLPWARLDGLAAVVAGDPDVTLLALGADAEHPRLAPVAAAFAAIVPVRVAPGPRLVRDLEHLAAGWTDELTLLLARAGLGIAGVDTDGDGVRLVHEARTGPHPLGAYGESDGTIAWLDLLAALLPALDRGGVLLVDDLDAMLHPSLTAEALRLVGDPRLNPAQAQLVFTARAVPPTTAESQRWYAVKDDGATRLRREPGGPGLSPGELAHELWLAKRRPTV</sequence>
<feature type="domain" description="ATPase AAA-type core" evidence="1">
    <location>
        <begin position="45"/>
        <end position="315"/>
    </location>
</feature>
<comment type="caution">
    <text evidence="2">The sequence shown here is derived from an EMBL/GenBank/DDBJ whole genome shotgun (WGS) entry which is preliminary data.</text>
</comment>
<dbReference type="PANTHER" id="PTHR40396:SF1">
    <property type="entry name" value="ATPASE AAA-TYPE CORE DOMAIN-CONTAINING PROTEIN"/>
    <property type="match status" value="1"/>
</dbReference>
<dbReference type="PANTHER" id="PTHR40396">
    <property type="entry name" value="ATPASE-LIKE PROTEIN"/>
    <property type="match status" value="1"/>
</dbReference>
<evidence type="ECO:0000259" key="1">
    <source>
        <dbReference type="Pfam" id="PF13304"/>
    </source>
</evidence>
<dbReference type="Pfam" id="PF13304">
    <property type="entry name" value="AAA_21"/>
    <property type="match status" value="1"/>
</dbReference>
<proteinExistence type="predicted"/>
<evidence type="ECO:0000313" key="3">
    <source>
        <dbReference type="Proteomes" id="UP001501444"/>
    </source>
</evidence>
<organism evidence="2 3">
    <name type="scientific">Dactylosporangium salmoneum</name>
    <dbReference type="NCBI Taxonomy" id="53361"/>
    <lineage>
        <taxon>Bacteria</taxon>
        <taxon>Bacillati</taxon>
        <taxon>Actinomycetota</taxon>
        <taxon>Actinomycetes</taxon>
        <taxon>Micromonosporales</taxon>
        <taxon>Micromonosporaceae</taxon>
        <taxon>Dactylosporangium</taxon>
    </lineage>
</organism>
<protein>
    <recommendedName>
        <fullName evidence="1">ATPase AAA-type core domain-containing protein</fullName>
    </recommendedName>
</protein>
<accession>A0ABP5TIU1</accession>
<dbReference type="Proteomes" id="UP001501444">
    <property type="component" value="Unassembled WGS sequence"/>
</dbReference>
<dbReference type="SUPFAM" id="SSF52540">
    <property type="entry name" value="P-loop containing nucleoside triphosphate hydrolases"/>
    <property type="match status" value="1"/>
</dbReference>
<dbReference type="RefSeq" id="WP_344614465.1">
    <property type="nucleotide sequence ID" value="NZ_BAAARV010000033.1"/>
</dbReference>